<evidence type="ECO:0000256" key="2">
    <source>
        <dbReference type="ARBA" id="ARBA00022801"/>
    </source>
</evidence>
<reference evidence="4" key="1">
    <citation type="submission" date="2021-01" db="UniProtKB">
        <authorList>
            <consortium name="EnsemblMetazoa"/>
        </authorList>
    </citation>
    <scope>IDENTIFICATION</scope>
</reference>
<dbReference type="GO" id="GO:0004252">
    <property type="term" value="F:serine-type endopeptidase activity"/>
    <property type="evidence" value="ECO:0007669"/>
    <property type="project" value="InterPro"/>
</dbReference>
<dbReference type="InterPro" id="IPR036852">
    <property type="entry name" value="Peptidase_S8/S53_dom_sf"/>
</dbReference>
<sequence length="188" mass="20596">SIMEISIEIYSQGKQGHLDTARRWLELLGCQPTTTSAVWVSLMKRKFQVKLACLSEILSGASSLTFGWTALAHAQSYTHRLNETDIYVSTTGPPDNGQFIAKHTKQVMKAYVKGITKGRRGLGSIYIRTSGSGGYHGDHCGADGTVNNLYSIAVASAAKDHRFVDVFHSITLSIDNCSFINLFLLHCP</sequence>
<keyword evidence="2" id="KW-0378">Hydrolase</keyword>
<dbReference type="EnsemblMetazoa" id="CLYHEMT023041.2">
    <property type="protein sequence ID" value="CLYHEMP023041.2"/>
    <property type="gene ID" value="CLYHEMG023041"/>
</dbReference>
<evidence type="ECO:0000256" key="3">
    <source>
        <dbReference type="ARBA" id="ARBA00022825"/>
    </source>
</evidence>
<keyword evidence="5" id="KW-1185">Reference proteome</keyword>
<protein>
    <submittedName>
        <fullName evidence="4">Uncharacterized protein</fullName>
    </submittedName>
</protein>
<organism evidence="4 5">
    <name type="scientific">Clytia hemisphaerica</name>
    <dbReference type="NCBI Taxonomy" id="252671"/>
    <lineage>
        <taxon>Eukaryota</taxon>
        <taxon>Metazoa</taxon>
        <taxon>Cnidaria</taxon>
        <taxon>Hydrozoa</taxon>
        <taxon>Hydroidolina</taxon>
        <taxon>Leptothecata</taxon>
        <taxon>Obeliida</taxon>
        <taxon>Clytiidae</taxon>
        <taxon>Clytia</taxon>
    </lineage>
</organism>
<name>A0A7M6DQW6_9CNID</name>
<keyword evidence="1" id="KW-0645">Protease</keyword>
<keyword evidence="3" id="KW-0720">Serine protease</keyword>
<dbReference type="GO" id="GO:0000139">
    <property type="term" value="C:Golgi membrane"/>
    <property type="evidence" value="ECO:0007669"/>
    <property type="project" value="TreeGrafter"/>
</dbReference>
<dbReference type="GO" id="GO:0016485">
    <property type="term" value="P:protein processing"/>
    <property type="evidence" value="ECO:0007669"/>
    <property type="project" value="TreeGrafter"/>
</dbReference>
<evidence type="ECO:0000256" key="1">
    <source>
        <dbReference type="ARBA" id="ARBA00022670"/>
    </source>
</evidence>
<proteinExistence type="predicted"/>
<dbReference type="AlphaFoldDB" id="A0A7M6DQW6"/>
<accession>A0A7M6DQW6</accession>
<evidence type="ECO:0000313" key="4">
    <source>
        <dbReference type="EnsemblMetazoa" id="CLYHEMP023041.2"/>
    </source>
</evidence>
<dbReference type="SUPFAM" id="SSF52743">
    <property type="entry name" value="Subtilisin-like"/>
    <property type="match status" value="1"/>
</dbReference>
<dbReference type="GO" id="GO:0005802">
    <property type="term" value="C:trans-Golgi network"/>
    <property type="evidence" value="ECO:0007669"/>
    <property type="project" value="TreeGrafter"/>
</dbReference>
<dbReference type="PANTHER" id="PTHR42884:SF14">
    <property type="entry name" value="NEUROENDOCRINE CONVERTASE 1"/>
    <property type="match status" value="1"/>
</dbReference>
<dbReference type="PANTHER" id="PTHR42884">
    <property type="entry name" value="PROPROTEIN CONVERTASE SUBTILISIN/KEXIN-RELATED"/>
    <property type="match status" value="1"/>
</dbReference>
<dbReference type="Proteomes" id="UP000594262">
    <property type="component" value="Unplaced"/>
</dbReference>
<evidence type="ECO:0000313" key="5">
    <source>
        <dbReference type="Proteomes" id="UP000594262"/>
    </source>
</evidence>
<dbReference type="OrthoDB" id="300641at2759"/>